<proteinExistence type="predicted"/>
<comment type="caution">
    <text evidence="2">The sequence shown here is derived from an EMBL/GenBank/DDBJ whole genome shotgun (WGS) entry which is preliminary data.</text>
</comment>
<organism evidence="2 4">
    <name type="scientific">Bacillus glycinifermentans</name>
    <dbReference type="NCBI Taxonomy" id="1664069"/>
    <lineage>
        <taxon>Bacteria</taxon>
        <taxon>Bacillati</taxon>
        <taxon>Bacillota</taxon>
        <taxon>Bacilli</taxon>
        <taxon>Bacillales</taxon>
        <taxon>Bacillaceae</taxon>
        <taxon>Bacillus</taxon>
    </lineage>
</organism>
<protein>
    <submittedName>
        <fullName evidence="2">ABC transporter permease</fullName>
    </submittedName>
    <submittedName>
        <fullName evidence="3">ABC-2 transporter permease</fullName>
    </submittedName>
</protein>
<evidence type="ECO:0000256" key="1">
    <source>
        <dbReference type="SAM" id="Phobius"/>
    </source>
</evidence>
<dbReference type="Pfam" id="PF13346">
    <property type="entry name" value="ABC2_membrane_5"/>
    <property type="match status" value="1"/>
</dbReference>
<dbReference type="AlphaFoldDB" id="A0A0T6BSB3"/>
<dbReference type="PANTHER" id="PTHR41309">
    <property type="entry name" value="MEMBRANE PROTEIN-RELATED"/>
    <property type="match status" value="1"/>
</dbReference>
<evidence type="ECO:0000313" key="4">
    <source>
        <dbReference type="Proteomes" id="UP000036168"/>
    </source>
</evidence>
<dbReference type="EMBL" id="JARRTL010000013">
    <property type="protein sequence ID" value="MEC0485987.1"/>
    <property type="molecule type" value="Genomic_DNA"/>
</dbReference>
<keyword evidence="1" id="KW-1133">Transmembrane helix</keyword>
<reference evidence="2 4" key="1">
    <citation type="journal article" date="2015" name="Int. J. Syst. Evol. Microbiol.">
        <title>Bacillus glycinifermentans sp. nov., isolated from fermented soybean paste.</title>
        <authorList>
            <person name="Kim S.J."/>
            <person name="Dunlap C.A."/>
            <person name="Kwon S.W."/>
            <person name="Rooney A.P."/>
        </authorList>
    </citation>
    <scope>NUCLEOTIDE SEQUENCE [LARGE SCALE GENOMIC DNA]</scope>
    <source>
        <strain evidence="2 4">GO-13</strain>
    </source>
</reference>
<gene>
    <name evidence="2" type="ORF">AB447_214510</name>
    <name evidence="3" type="ORF">P8828_14350</name>
</gene>
<feature type="transmembrane region" description="Helical" evidence="1">
    <location>
        <begin position="9"/>
        <end position="28"/>
    </location>
</feature>
<keyword evidence="1" id="KW-0472">Membrane</keyword>
<feature type="transmembrane region" description="Helical" evidence="1">
    <location>
        <begin position="103"/>
        <end position="125"/>
    </location>
</feature>
<dbReference type="EMBL" id="LECW02000007">
    <property type="protein sequence ID" value="KRT94537.1"/>
    <property type="molecule type" value="Genomic_DNA"/>
</dbReference>
<evidence type="ECO:0000313" key="3">
    <source>
        <dbReference type="EMBL" id="MEC0485987.1"/>
    </source>
</evidence>
<keyword evidence="1" id="KW-0812">Transmembrane</keyword>
<dbReference type="PANTHER" id="PTHR41309:SF2">
    <property type="entry name" value="MEMBRANE PROTEIN"/>
    <property type="match status" value="1"/>
</dbReference>
<accession>A0A0T6BSB3</accession>
<dbReference type="InterPro" id="IPR025699">
    <property type="entry name" value="ABC2_memb-like"/>
</dbReference>
<sequence length="202" mass="23172">MFNLIRKDIVLQKKTLAVLFLGLCVYLTLDVSPIWVGIAFSIAIFMNAISIDEKSSIHMLLNSLPYTRKEIVSSKYIVVVLFTSMVAAAIFIVNFIIHRELTIWKDILLMVAIVMTAASFMLPFCYKFKSNYLLIASIVAFGLYMLTINFVVQNLNDQIREFIRMLLTLQNTSLYLVIAISVITLYGCSWLLSIRIYRNKVF</sequence>
<evidence type="ECO:0000313" key="2">
    <source>
        <dbReference type="EMBL" id="KRT94537.1"/>
    </source>
</evidence>
<dbReference type="Proteomes" id="UP001341297">
    <property type="component" value="Unassembled WGS sequence"/>
</dbReference>
<feature type="transmembrane region" description="Helical" evidence="1">
    <location>
        <begin position="172"/>
        <end position="192"/>
    </location>
</feature>
<reference evidence="2" key="2">
    <citation type="submission" date="2015-10" db="EMBL/GenBank/DDBJ databases">
        <authorList>
            <person name="Gilbert D.G."/>
        </authorList>
    </citation>
    <scope>NUCLEOTIDE SEQUENCE</scope>
    <source>
        <strain evidence="2">GO-13</strain>
    </source>
</reference>
<dbReference type="Proteomes" id="UP000036168">
    <property type="component" value="Unassembled WGS sequence"/>
</dbReference>
<dbReference type="OrthoDB" id="1913432at2"/>
<dbReference type="STRING" id="1664069.BGLY_0188"/>
<evidence type="ECO:0000313" key="5">
    <source>
        <dbReference type="Proteomes" id="UP001341297"/>
    </source>
</evidence>
<feature type="transmembrane region" description="Helical" evidence="1">
    <location>
        <begin position="132"/>
        <end position="152"/>
    </location>
</feature>
<dbReference type="RefSeq" id="WP_048356071.1">
    <property type="nucleotide sequence ID" value="NZ_CP023481.1"/>
</dbReference>
<reference evidence="3 5" key="3">
    <citation type="submission" date="2023-03" db="EMBL/GenBank/DDBJ databases">
        <title>Agriculturally important microbes genome sequencing.</title>
        <authorList>
            <person name="Dunlap C."/>
        </authorList>
    </citation>
    <scope>NUCLEOTIDE SEQUENCE [LARGE SCALE GENOMIC DNA]</scope>
    <source>
        <strain evidence="3 5">CBP-3203</strain>
    </source>
</reference>
<keyword evidence="5" id="KW-1185">Reference proteome</keyword>
<feature type="transmembrane region" description="Helical" evidence="1">
    <location>
        <begin position="76"/>
        <end position="97"/>
    </location>
</feature>
<name>A0A0T6BSB3_9BACI</name>